<dbReference type="EMBL" id="ACPB03005079">
    <property type="status" value="NOT_ANNOTATED_CDS"/>
    <property type="molecule type" value="Genomic_DNA"/>
</dbReference>
<reference evidence="1" key="1">
    <citation type="submission" date="2015-05" db="UniProtKB">
        <authorList>
            <consortium name="EnsemblMetazoa"/>
        </authorList>
    </citation>
    <scope>IDENTIFICATION</scope>
</reference>
<evidence type="ECO:0000313" key="2">
    <source>
        <dbReference type="Proteomes" id="UP000015103"/>
    </source>
</evidence>
<dbReference type="VEuPathDB" id="VectorBase:RPRC013226"/>
<name>T1IAA5_RHOPR</name>
<proteinExistence type="predicted"/>
<accession>T1IAA5</accession>
<keyword evidence="2" id="KW-1185">Reference proteome</keyword>
<sequence length="338" mass="38743">MPPKMRKVKKLPPKLEQVIDPALKPYRIDQKSLRFRNIEYDPEDDCIHRMLLDVDFPKNEIDLPDSLKERLKMDKSADAMETYSVFFSATKHAYNTPEDYDIVGVDTVGPTSSASDSDLQWASVELLASRKVEARRKAMVAKVESWMANLSAKIAAQAANLSTSPRTKKRLIELTDYAWEVEIRSACFLSLYFIPYNEIVNATQRFWIHIGWNSRKSYVCGRPPKILSHFFCPDGKEKRMIDVSLLLSSTLTIKAGFGAHIPEENVAAILFCPCCLNICSVNTWLNSYYDVKRKCLYCQIFCSLKDLLQLLKEAEKNCFFGILKRFEVDLMTFVSGKE</sequence>
<organism evidence="1 2">
    <name type="scientific">Rhodnius prolixus</name>
    <name type="common">Triatomid bug</name>
    <dbReference type="NCBI Taxonomy" id="13249"/>
    <lineage>
        <taxon>Eukaryota</taxon>
        <taxon>Metazoa</taxon>
        <taxon>Ecdysozoa</taxon>
        <taxon>Arthropoda</taxon>
        <taxon>Hexapoda</taxon>
        <taxon>Insecta</taxon>
        <taxon>Pterygota</taxon>
        <taxon>Neoptera</taxon>
        <taxon>Paraneoptera</taxon>
        <taxon>Hemiptera</taxon>
        <taxon>Heteroptera</taxon>
        <taxon>Panheteroptera</taxon>
        <taxon>Cimicomorpha</taxon>
        <taxon>Reduviidae</taxon>
        <taxon>Triatominae</taxon>
        <taxon>Rhodnius</taxon>
    </lineage>
</organism>
<evidence type="ECO:0000313" key="1">
    <source>
        <dbReference type="EnsemblMetazoa" id="RPRC013226-PA"/>
    </source>
</evidence>
<dbReference type="Proteomes" id="UP000015103">
    <property type="component" value="Unassembled WGS sequence"/>
</dbReference>
<dbReference type="AlphaFoldDB" id="T1IAA5"/>
<dbReference type="EnsemblMetazoa" id="RPRC013226-RA">
    <property type="protein sequence ID" value="RPRC013226-PA"/>
    <property type="gene ID" value="RPRC013226"/>
</dbReference>
<protein>
    <submittedName>
        <fullName evidence="1">Uncharacterized protein</fullName>
    </submittedName>
</protein>
<dbReference type="InParanoid" id="T1IAA5"/>
<dbReference type="HOGENOM" id="CLU_822116_0_0_1"/>